<dbReference type="SUPFAM" id="SSF51735">
    <property type="entry name" value="NAD(P)-binding Rossmann-fold domains"/>
    <property type="match status" value="1"/>
</dbReference>
<dbReference type="InterPro" id="IPR008927">
    <property type="entry name" value="6-PGluconate_DH-like_C_sf"/>
</dbReference>
<keyword evidence="2 4" id="KW-0521">NADP</keyword>
<gene>
    <name evidence="7" type="ORF">GOMPHAMPRED_002822</name>
</gene>
<evidence type="ECO:0000313" key="7">
    <source>
        <dbReference type="EMBL" id="CAF9923375.1"/>
    </source>
</evidence>
<dbReference type="PANTHER" id="PTHR11645:SF0">
    <property type="entry name" value="PYRROLINE-5-CARBOXYLATE REDUCTASE 3"/>
    <property type="match status" value="1"/>
</dbReference>
<feature type="domain" description="Pyrroline-5-carboxylate reductase catalytic N-terminal" evidence="5">
    <location>
        <begin position="19"/>
        <end position="126"/>
    </location>
</feature>
<dbReference type="Pfam" id="PF03807">
    <property type="entry name" value="F420_oxidored"/>
    <property type="match status" value="1"/>
</dbReference>
<dbReference type="Gene3D" id="3.40.50.720">
    <property type="entry name" value="NAD(P)-binding Rossmann-like Domain"/>
    <property type="match status" value="1"/>
</dbReference>
<evidence type="ECO:0000256" key="4">
    <source>
        <dbReference type="PIRSR" id="PIRSR000193-1"/>
    </source>
</evidence>
<dbReference type="InterPro" id="IPR028939">
    <property type="entry name" value="P5C_Rdtase_cat_N"/>
</dbReference>
<dbReference type="SUPFAM" id="SSF48179">
    <property type="entry name" value="6-phosphogluconate dehydrogenase C-terminal domain-like"/>
    <property type="match status" value="1"/>
</dbReference>
<sequence>MVVTHPITRSLVQRREHVIAILGCGKLGTAILRGLLDAEQNISVGDHRKLKIIACVRRAESATKLQSTLASYKDSVVVLTNDNMTAASQADVIVLGCKSGVLHEVLGEAGMRESLSGKLVISILAGATEGQIRMALSNGQSASSVNKEIEPQIICAIPNVASAVRQSMTVVSKVDRASLTPENFALASDILARLGWVVELDENHLNMGFILSAAGPAYIAVMLEALASAAVSSGVPREYALQMAARTMQGTAELILGGDSPAKVTENVCTPLGCSEKGLKVIQQGNLSGILVNALQEAERAIVKR</sequence>
<evidence type="ECO:0000313" key="8">
    <source>
        <dbReference type="Proteomes" id="UP000664169"/>
    </source>
</evidence>
<proteinExistence type="inferred from homology"/>
<evidence type="ECO:0000259" key="5">
    <source>
        <dbReference type="Pfam" id="PF03807"/>
    </source>
</evidence>
<keyword evidence="8" id="KW-1185">Reference proteome</keyword>
<dbReference type="GO" id="GO:0004735">
    <property type="term" value="F:pyrroline-5-carboxylate reductase activity"/>
    <property type="evidence" value="ECO:0007669"/>
    <property type="project" value="InterPro"/>
</dbReference>
<comment type="caution">
    <text evidence="7">The sequence shown here is derived from an EMBL/GenBank/DDBJ whole genome shotgun (WGS) entry which is preliminary data.</text>
</comment>
<dbReference type="EMBL" id="CAJPDQ010000019">
    <property type="protein sequence ID" value="CAF9923375.1"/>
    <property type="molecule type" value="Genomic_DNA"/>
</dbReference>
<keyword evidence="3" id="KW-0560">Oxidoreductase</keyword>
<protein>
    <recommendedName>
        <fullName evidence="9">Pyrroline-5-carboxylate reductase</fullName>
    </recommendedName>
</protein>
<feature type="binding site" evidence="4">
    <location>
        <begin position="22"/>
        <end position="27"/>
    </location>
    <ligand>
        <name>NADP(+)</name>
        <dbReference type="ChEBI" id="CHEBI:58349"/>
    </ligand>
</feature>
<dbReference type="AlphaFoldDB" id="A0A8H3IQ77"/>
<evidence type="ECO:0000256" key="2">
    <source>
        <dbReference type="ARBA" id="ARBA00022857"/>
    </source>
</evidence>
<evidence type="ECO:0008006" key="9">
    <source>
        <dbReference type="Google" id="ProtNLM"/>
    </source>
</evidence>
<dbReference type="InterPro" id="IPR000304">
    <property type="entry name" value="Pyrroline-COOH_reductase"/>
</dbReference>
<dbReference type="Pfam" id="PF14748">
    <property type="entry name" value="P5CR_dimer"/>
    <property type="match status" value="1"/>
</dbReference>
<evidence type="ECO:0000256" key="1">
    <source>
        <dbReference type="ARBA" id="ARBA00005525"/>
    </source>
</evidence>
<evidence type="ECO:0000259" key="6">
    <source>
        <dbReference type="Pfam" id="PF14748"/>
    </source>
</evidence>
<dbReference type="GO" id="GO:0055129">
    <property type="term" value="P:L-proline biosynthetic process"/>
    <property type="evidence" value="ECO:0007669"/>
    <property type="project" value="TreeGrafter"/>
</dbReference>
<dbReference type="PANTHER" id="PTHR11645">
    <property type="entry name" value="PYRROLINE-5-CARBOXYLATE REDUCTASE"/>
    <property type="match status" value="1"/>
</dbReference>
<dbReference type="Proteomes" id="UP000664169">
    <property type="component" value="Unassembled WGS sequence"/>
</dbReference>
<accession>A0A8H3IQ77</accession>
<dbReference type="HAMAP" id="MF_01925">
    <property type="entry name" value="P5C_reductase"/>
    <property type="match status" value="1"/>
</dbReference>
<dbReference type="InterPro" id="IPR036291">
    <property type="entry name" value="NAD(P)-bd_dom_sf"/>
</dbReference>
<organism evidence="7 8">
    <name type="scientific">Gomphillus americanus</name>
    <dbReference type="NCBI Taxonomy" id="1940652"/>
    <lineage>
        <taxon>Eukaryota</taxon>
        <taxon>Fungi</taxon>
        <taxon>Dikarya</taxon>
        <taxon>Ascomycota</taxon>
        <taxon>Pezizomycotina</taxon>
        <taxon>Lecanoromycetes</taxon>
        <taxon>OSLEUM clade</taxon>
        <taxon>Ostropomycetidae</taxon>
        <taxon>Ostropales</taxon>
        <taxon>Graphidaceae</taxon>
        <taxon>Gomphilloideae</taxon>
        <taxon>Gomphillus</taxon>
    </lineage>
</organism>
<dbReference type="OrthoDB" id="10263291at2759"/>
<dbReference type="PIRSF" id="PIRSF000193">
    <property type="entry name" value="Pyrrol-5-carb_rd"/>
    <property type="match status" value="1"/>
</dbReference>
<feature type="domain" description="Pyrroline-5-carboxylate reductase dimerisation" evidence="6">
    <location>
        <begin position="202"/>
        <end position="300"/>
    </location>
</feature>
<reference evidence="7" key="1">
    <citation type="submission" date="2021-03" db="EMBL/GenBank/DDBJ databases">
        <authorList>
            <person name="Tagirdzhanova G."/>
        </authorList>
    </citation>
    <scope>NUCLEOTIDE SEQUENCE</scope>
</reference>
<evidence type="ECO:0000256" key="3">
    <source>
        <dbReference type="ARBA" id="ARBA00023002"/>
    </source>
</evidence>
<dbReference type="InterPro" id="IPR029036">
    <property type="entry name" value="P5CR_dimer"/>
</dbReference>
<feature type="binding site" evidence="4">
    <location>
        <position position="83"/>
    </location>
    <ligand>
        <name>NADPH</name>
        <dbReference type="ChEBI" id="CHEBI:57783"/>
    </ligand>
</feature>
<comment type="similarity">
    <text evidence="1">Belongs to the pyrroline-5-carboxylate reductase family.</text>
</comment>
<name>A0A8H3IQ77_9LECA</name>
<dbReference type="Gene3D" id="1.10.3730.10">
    <property type="entry name" value="ProC C-terminal domain-like"/>
    <property type="match status" value="1"/>
</dbReference>